<keyword evidence="5" id="KW-0233">DNA recombination</keyword>
<organism evidence="8 9">
    <name type="scientific">Candidatus Collierbacteria bacterium CG17_big_fil_post_rev_8_21_14_2_50_45_7</name>
    <dbReference type="NCBI Taxonomy" id="1974536"/>
    <lineage>
        <taxon>Bacteria</taxon>
        <taxon>Candidatus Collieribacteriota</taxon>
    </lineage>
</organism>
<feature type="non-terminal residue" evidence="8">
    <location>
        <position position="1"/>
    </location>
</feature>
<protein>
    <submittedName>
        <fullName evidence="8">Recombination protein RecR</fullName>
    </submittedName>
</protein>
<dbReference type="GO" id="GO:0006281">
    <property type="term" value="P:DNA repair"/>
    <property type="evidence" value="ECO:0007669"/>
    <property type="project" value="UniProtKB-KW"/>
</dbReference>
<accession>A0A2M7FQ02</accession>
<dbReference type="GO" id="GO:0003677">
    <property type="term" value="F:DNA binding"/>
    <property type="evidence" value="ECO:0007669"/>
    <property type="project" value="InterPro"/>
</dbReference>
<dbReference type="InterPro" id="IPR023627">
    <property type="entry name" value="Rcmb_RecR"/>
</dbReference>
<dbReference type="Gene3D" id="3.40.1360.10">
    <property type="match status" value="1"/>
</dbReference>
<dbReference type="InterPro" id="IPR006171">
    <property type="entry name" value="TOPRIM_dom"/>
</dbReference>
<dbReference type="Proteomes" id="UP000230556">
    <property type="component" value="Unassembled WGS sequence"/>
</dbReference>
<dbReference type="Pfam" id="PF21175">
    <property type="entry name" value="RecR_C"/>
    <property type="match status" value="1"/>
</dbReference>
<reference evidence="9" key="1">
    <citation type="submission" date="2017-09" db="EMBL/GenBank/DDBJ databases">
        <title>Depth-based differentiation of microbial function through sediment-hosted aquifers and enrichment of novel symbionts in the deep terrestrial subsurface.</title>
        <authorList>
            <person name="Probst A.J."/>
            <person name="Ladd B."/>
            <person name="Jarett J.K."/>
            <person name="Geller-Mcgrath D.E."/>
            <person name="Sieber C.M.K."/>
            <person name="Emerson J.B."/>
            <person name="Anantharaman K."/>
            <person name="Thomas B.C."/>
            <person name="Malmstrom R."/>
            <person name="Stieglmeier M."/>
            <person name="Klingl A."/>
            <person name="Woyke T."/>
            <person name="Ryan C.M."/>
            <person name="Banfield J.F."/>
        </authorList>
    </citation>
    <scope>NUCLEOTIDE SEQUENCE [LARGE SCALE GENOMIC DNA]</scope>
</reference>
<gene>
    <name evidence="8" type="ORF">COW38_01615</name>
</gene>
<keyword evidence="2" id="KW-0227">DNA damage</keyword>
<dbReference type="PANTHER" id="PTHR30446:SF0">
    <property type="entry name" value="RECOMBINATION PROTEIN RECR"/>
    <property type="match status" value="1"/>
</dbReference>
<evidence type="ECO:0000313" key="9">
    <source>
        <dbReference type="Proteomes" id="UP000230556"/>
    </source>
</evidence>
<evidence type="ECO:0000256" key="2">
    <source>
        <dbReference type="ARBA" id="ARBA00022763"/>
    </source>
</evidence>
<proteinExistence type="predicted"/>
<sequence length="50" mass="5462">GEATALYIQQVLSGQKIEISRIGRGLPTGVEIEYADDQTLMQALSTRKVL</sequence>
<dbReference type="EMBL" id="PFFO01000075">
    <property type="protein sequence ID" value="PIW08038.1"/>
    <property type="molecule type" value="Genomic_DNA"/>
</dbReference>
<dbReference type="InterPro" id="IPR000093">
    <property type="entry name" value="DNA_Rcmb_RecR"/>
</dbReference>
<keyword evidence="6" id="KW-0234">DNA repair</keyword>
<dbReference type="GO" id="GO:0008270">
    <property type="term" value="F:zinc ion binding"/>
    <property type="evidence" value="ECO:0007669"/>
    <property type="project" value="UniProtKB-KW"/>
</dbReference>
<evidence type="ECO:0000256" key="6">
    <source>
        <dbReference type="ARBA" id="ARBA00023204"/>
    </source>
</evidence>
<dbReference type="PROSITE" id="PS50880">
    <property type="entry name" value="TOPRIM"/>
    <property type="match status" value="1"/>
</dbReference>
<evidence type="ECO:0000256" key="1">
    <source>
        <dbReference type="ARBA" id="ARBA00022723"/>
    </source>
</evidence>
<comment type="caution">
    <text evidence="8">The sequence shown here is derived from an EMBL/GenBank/DDBJ whole genome shotgun (WGS) entry which is preliminary data.</text>
</comment>
<name>A0A2M7FQ02_9BACT</name>
<keyword evidence="4" id="KW-0862">Zinc</keyword>
<dbReference type="GO" id="GO:0006310">
    <property type="term" value="P:DNA recombination"/>
    <property type="evidence" value="ECO:0007669"/>
    <property type="project" value="UniProtKB-KW"/>
</dbReference>
<feature type="domain" description="Toprim" evidence="7">
    <location>
        <begin position="1"/>
        <end position="27"/>
    </location>
</feature>
<evidence type="ECO:0000313" key="8">
    <source>
        <dbReference type="EMBL" id="PIW08038.1"/>
    </source>
</evidence>
<evidence type="ECO:0000259" key="7">
    <source>
        <dbReference type="PROSITE" id="PS50880"/>
    </source>
</evidence>
<dbReference type="PANTHER" id="PTHR30446">
    <property type="entry name" value="RECOMBINATION PROTEIN RECR"/>
    <property type="match status" value="1"/>
</dbReference>
<evidence type="ECO:0000256" key="5">
    <source>
        <dbReference type="ARBA" id="ARBA00023172"/>
    </source>
</evidence>
<keyword evidence="3" id="KW-0863">Zinc-finger</keyword>
<keyword evidence="1" id="KW-0479">Metal-binding</keyword>
<dbReference type="AlphaFoldDB" id="A0A2M7FQ02"/>
<dbReference type="SUPFAM" id="SSF111304">
    <property type="entry name" value="Recombination protein RecR"/>
    <property type="match status" value="1"/>
</dbReference>
<evidence type="ECO:0000256" key="4">
    <source>
        <dbReference type="ARBA" id="ARBA00022833"/>
    </source>
</evidence>
<evidence type="ECO:0000256" key="3">
    <source>
        <dbReference type="ARBA" id="ARBA00022771"/>
    </source>
</evidence>